<evidence type="ECO:0000256" key="2">
    <source>
        <dbReference type="ARBA" id="ARBA00022695"/>
    </source>
</evidence>
<sequence length="278" mass="29703">MDAIVFAAGRGSRLRPFTDGKPKPLLEVGGEPLLARCLDALVAVDVDQIVLVVGYRADQIVETVGDSYEDVPIVYAHQHDRKGLAHAVCRAAEDGYGISLSSRSSDAERTLPSAAPTDVLTVNGDNVFDDCALSRLRDRHADPDIDGTVVLDRVSRNEATATARCELTDDGIVRSITASVDTTRAKPGYIAGGVQIHDFAALIEACLTVDRADSGEYELTDALESLDAQNNHPPSRDHCIDHRVSIRCSIAVRTVEYTSSGWSDGSSRSVISVADGGL</sequence>
<dbReference type="SUPFAM" id="SSF53448">
    <property type="entry name" value="Nucleotide-diphospho-sugar transferases"/>
    <property type="match status" value="1"/>
</dbReference>
<keyword evidence="1 4" id="KW-0808">Transferase</keyword>
<dbReference type="Proteomes" id="UP000258613">
    <property type="component" value="Chromosome"/>
</dbReference>
<dbReference type="InterPro" id="IPR005835">
    <property type="entry name" value="NTP_transferase_dom"/>
</dbReference>
<dbReference type="Gene3D" id="3.90.550.10">
    <property type="entry name" value="Spore Coat Polysaccharide Biosynthesis Protein SpsA, Chain A"/>
    <property type="match status" value="1"/>
</dbReference>
<reference evidence="5" key="1">
    <citation type="submission" date="2018-02" db="EMBL/GenBank/DDBJ databases">
        <title>Phenotypic and genomic properties of facultatively anaerobic sulfur-reducing natronoarchaea from hypersaline soda lakes.</title>
        <authorList>
            <person name="Sorokin D.Y."/>
            <person name="Kublanov I.V."/>
            <person name="Roman P."/>
            <person name="Sinninghe Damste J.S."/>
            <person name="Golyshin P.N."/>
            <person name="Rojo D."/>
            <person name="Ciordia S."/>
            <person name="Mena M.D.C."/>
            <person name="Ferrer M."/>
            <person name="Messina E."/>
            <person name="Smedile F."/>
            <person name="La Spada G."/>
            <person name="La Cono V."/>
            <person name="Yakimov M.M."/>
        </authorList>
    </citation>
    <scope>NUCLEOTIDE SEQUENCE [LARGE SCALE GENOMIC DNA]</scope>
    <source>
        <strain evidence="5">AArc-Mg</strain>
    </source>
</reference>
<gene>
    <name evidence="4" type="ORF">AArcMg_2840</name>
</gene>
<organism evidence="4 5">
    <name type="scientific">Natrarchaeobaculum sulfurireducens</name>
    <dbReference type="NCBI Taxonomy" id="2044521"/>
    <lineage>
        <taxon>Archaea</taxon>
        <taxon>Methanobacteriati</taxon>
        <taxon>Methanobacteriota</taxon>
        <taxon>Stenosarchaea group</taxon>
        <taxon>Halobacteria</taxon>
        <taxon>Halobacteriales</taxon>
        <taxon>Natrialbaceae</taxon>
        <taxon>Natrarchaeobaculum</taxon>
    </lineage>
</organism>
<accession>A0A346PTI5</accession>
<dbReference type="AlphaFoldDB" id="A0A346PTI5"/>
<keyword evidence="2" id="KW-0548">Nucleotidyltransferase</keyword>
<proteinExistence type="predicted"/>
<dbReference type="KEGG" id="nag:AArcMg_2840"/>
<dbReference type="Pfam" id="PF00483">
    <property type="entry name" value="NTP_transferase"/>
    <property type="match status" value="1"/>
</dbReference>
<evidence type="ECO:0000313" key="4">
    <source>
        <dbReference type="EMBL" id="AXR82830.1"/>
    </source>
</evidence>
<dbReference type="InterPro" id="IPR050065">
    <property type="entry name" value="GlmU-like"/>
</dbReference>
<protein>
    <submittedName>
        <fullName evidence="4">Nucleotidyl transferase</fullName>
    </submittedName>
</protein>
<evidence type="ECO:0000259" key="3">
    <source>
        <dbReference type="Pfam" id="PF00483"/>
    </source>
</evidence>
<dbReference type="PANTHER" id="PTHR43584:SF8">
    <property type="entry name" value="N-ACETYLMURAMATE ALPHA-1-PHOSPHATE URIDYLYLTRANSFERASE"/>
    <property type="match status" value="1"/>
</dbReference>
<keyword evidence="5" id="KW-1185">Reference proteome</keyword>
<dbReference type="GO" id="GO:0016779">
    <property type="term" value="F:nucleotidyltransferase activity"/>
    <property type="evidence" value="ECO:0007669"/>
    <property type="project" value="UniProtKB-KW"/>
</dbReference>
<dbReference type="EMBL" id="CP027033">
    <property type="protein sequence ID" value="AXR82830.1"/>
    <property type="molecule type" value="Genomic_DNA"/>
</dbReference>
<dbReference type="InterPro" id="IPR029044">
    <property type="entry name" value="Nucleotide-diphossugar_trans"/>
</dbReference>
<evidence type="ECO:0000313" key="5">
    <source>
        <dbReference type="Proteomes" id="UP000258613"/>
    </source>
</evidence>
<feature type="domain" description="Nucleotidyl transferase" evidence="3">
    <location>
        <begin position="3"/>
        <end position="229"/>
    </location>
</feature>
<dbReference type="PANTHER" id="PTHR43584">
    <property type="entry name" value="NUCLEOTIDYL TRANSFERASE"/>
    <property type="match status" value="1"/>
</dbReference>
<evidence type="ECO:0000256" key="1">
    <source>
        <dbReference type="ARBA" id="ARBA00022679"/>
    </source>
</evidence>
<name>A0A346PTI5_9EURY</name>